<sequence>MNRISGAKAGLLIVAATFMLGVAGCGGASNQETGNSGKTAVTEQHAEKTASKAANSPVSVTPPEEAIMLDTTTLNNDSGKTKIRLLTKNTEPQHHATYAIMSSKGTVIITDPNEVPADNGLIKADIITVSHGHPDHSDSAFLAPYFKNEVEGRVSRYTAETFTVKDVKVTGIPAMHSDTFDPAAPTDMIYLFEVDGLRIAHFGDMAQTELTKEQLEALGKLDISISVFSAMGQYGFKPDKTVNVLKQLQPAIIMPEHYEPETVDLVLGELGMKDRSESNALLITREEIDEQKSSKYVLLK</sequence>
<protein>
    <submittedName>
        <fullName evidence="3">MBL fold metallo-hydrolase</fullName>
    </submittedName>
</protein>
<dbReference type="PANTHER" id="PTHR39189:SF1">
    <property type="entry name" value="UPF0173 METAL-DEPENDENT HYDROLASE YTKL"/>
    <property type="match status" value="1"/>
</dbReference>
<dbReference type="PROSITE" id="PS51257">
    <property type="entry name" value="PROKAR_LIPOPROTEIN"/>
    <property type="match status" value="1"/>
</dbReference>
<dbReference type="Gene3D" id="3.60.15.10">
    <property type="entry name" value="Ribonuclease Z/Hydroxyacylglutathione hydrolase-like"/>
    <property type="match status" value="1"/>
</dbReference>
<dbReference type="RefSeq" id="WP_219872717.1">
    <property type="nucleotide sequence ID" value="NZ_JAHZIJ010000007.1"/>
</dbReference>
<keyword evidence="4" id="KW-1185">Reference proteome</keyword>
<evidence type="ECO:0000313" key="3">
    <source>
        <dbReference type="EMBL" id="MBW7475475.1"/>
    </source>
</evidence>
<dbReference type="Proteomes" id="UP000812277">
    <property type="component" value="Unassembled WGS sequence"/>
</dbReference>
<dbReference type="PANTHER" id="PTHR39189">
    <property type="entry name" value="UPF0173 METAL-DEPENDENT HYDROLASE YTKL"/>
    <property type="match status" value="1"/>
</dbReference>
<feature type="signal peptide" evidence="2">
    <location>
        <begin position="1"/>
        <end position="23"/>
    </location>
</feature>
<name>A0ABS7D6A3_9BACL</name>
<dbReference type="EMBL" id="JAHZIJ010000007">
    <property type="protein sequence ID" value="MBW7475475.1"/>
    <property type="molecule type" value="Genomic_DNA"/>
</dbReference>
<evidence type="ECO:0000256" key="2">
    <source>
        <dbReference type="SAM" id="SignalP"/>
    </source>
</evidence>
<organism evidence="3 4">
    <name type="scientific">Paenibacillus oenotherae</name>
    <dbReference type="NCBI Taxonomy" id="1435645"/>
    <lineage>
        <taxon>Bacteria</taxon>
        <taxon>Bacillati</taxon>
        <taxon>Bacillota</taxon>
        <taxon>Bacilli</taxon>
        <taxon>Bacillales</taxon>
        <taxon>Paenibacillaceae</taxon>
        <taxon>Paenibacillus</taxon>
    </lineage>
</organism>
<gene>
    <name evidence="3" type="ORF">K0T92_12010</name>
</gene>
<feature type="chain" id="PRO_5045482611" evidence="2">
    <location>
        <begin position="24"/>
        <end position="300"/>
    </location>
</feature>
<reference evidence="3 4" key="1">
    <citation type="submission" date="2021-07" db="EMBL/GenBank/DDBJ databases">
        <title>Paenibacillus radiodurans sp. nov., isolated from the southeastern edge of Tengger Desert.</title>
        <authorList>
            <person name="Zhang G."/>
        </authorList>
    </citation>
    <scope>NUCLEOTIDE SEQUENCE [LARGE SCALE GENOMIC DNA]</scope>
    <source>
        <strain evidence="3 4">DT7-4</strain>
    </source>
</reference>
<feature type="region of interest" description="Disordered" evidence="1">
    <location>
        <begin position="28"/>
        <end position="63"/>
    </location>
</feature>
<dbReference type="SUPFAM" id="SSF56281">
    <property type="entry name" value="Metallo-hydrolase/oxidoreductase"/>
    <property type="match status" value="1"/>
</dbReference>
<evidence type="ECO:0000256" key="1">
    <source>
        <dbReference type="SAM" id="MobiDB-lite"/>
    </source>
</evidence>
<dbReference type="Pfam" id="PF13483">
    <property type="entry name" value="Lactamase_B_3"/>
    <property type="match status" value="1"/>
</dbReference>
<comment type="caution">
    <text evidence="3">The sequence shown here is derived from an EMBL/GenBank/DDBJ whole genome shotgun (WGS) entry which is preliminary data.</text>
</comment>
<dbReference type="InterPro" id="IPR036866">
    <property type="entry name" value="RibonucZ/Hydroxyglut_hydro"/>
</dbReference>
<feature type="compositionally biased region" description="Polar residues" evidence="1">
    <location>
        <begin position="28"/>
        <end position="42"/>
    </location>
</feature>
<accession>A0ABS7D6A3</accession>
<evidence type="ECO:0000313" key="4">
    <source>
        <dbReference type="Proteomes" id="UP000812277"/>
    </source>
</evidence>
<keyword evidence="2" id="KW-0732">Signal</keyword>
<proteinExistence type="predicted"/>